<feature type="region of interest" description="Disordered" evidence="3">
    <location>
        <begin position="1"/>
        <end position="24"/>
    </location>
</feature>
<dbReference type="SMART" id="SM00088">
    <property type="entry name" value="PINT"/>
    <property type="match status" value="1"/>
</dbReference>
<dbReference type="GO" id="GO:0000502">
    <property type="term" value="C:proteasome complex"/>
    <property type="evidence" value="ECO:0007669"/>
    <property type="project" value="UniProtKB-KW"/>
</dbReference>
<dbReference type="SUPFAM" id="SSF46785">
    <property type="entry name" value="Winged helix' DNA-binding domain"/>
    <property type="match status" value="1"/>
</dbReference>
<dbReference type="Gene3D" id="1.10.245.10">
    <property type="entry name" value="SWIB/MDM2 domain"/>
    <property type="match status" value="1"/>
</dbReference>
<dbReference type="InterPro" id="IPR036885">
    <property type="entry name" value="SWIB_MDM2_dom_sf"/>
</dbReference>
<evidence type="ECO:0000256" key="3">
    <source>
        <dbReference type="SAM" id="MobiDB-lite"/>
    </source>
</evidence>
<dbReference type="Pfam" id="PF02201">
    <property type="entry name" value="SWIB"/>
    <property type="match status" value="1"/>
</dbReference>
<dbReference type="InterPro" id="IPR040773">
    <property type="entry name" value="Rpn6_N"/>
</dbReference>
<dbReference type="OrthoDB" id="10263741at2759"/>
<dbReference type="InterPro" id="IPR019835">
    <property type="entry name" value="SWIB_domain"/>
</dbReference>
<dbReference type="PROSITE" id="PS51925">
    <property type="entry name" value="SWIB_MDM2"/>
    <property type="match status" value="1"/>
</dbReference>
<evidence type="ECO:0000256" key="1">
    <source>
        <dbReference type="ARBA" id="ARBA00007454"/>
    </source>
</evidence>
<evidence type="ECO:0000313" key="6">
    <source>
        <dbReference type="EMBL" id="QKX57319.1"/>
    </source>
</evidence>
<feature type="compositionally biased region" description="Acidic residues" evidence="3">
    <location>
        <begin position="649"/>
        <end position="667"/>
    </location>
</feature>
<feature type="region of interest" description="Disordered" evidence="3">
    <location>
        <begin position="936"/>
        <end position="959"/>
    </location>
</feature>
<evidence type="ECO:0000259" key="4">
    <source>
        <dbReference type="PROSITE" id="PS50250"/>
    </source>
</evidence>
<keyword evidence="7" id="KW-1185">Reference proteome</keyword>
<organism evidence="6 7">
    <name type="scientific">Talaromyces rugulosus</name>
    <name type="common">Penicillium rugulosum</name>
    <dbReference type="NCBI Taxonomy" id="121627"/>
    <lineage>
        <taxon>Eukaryota</taxon>
        <taxon>Fungi</taxon>
        <taxon>Dikarya</taxon>
        <taxon>Ascomycota</taxon>
        <taxon>Pezizomycotina</taxon>
        <taxon>Eurotiomycetes</taxon>
        <taxon>Eurotiomycetidae</taxon>
        <taxon>Eurotiales</taxon>
        <taxon>Trichocomaceae</taxon>
        <taxon>Talaromyces</taxon>
        <taxon>Talaromyces sect. Islandici</taxon>
    </lineage>
</organism>
<evidence type="ECO:0000256" key="2">
    <source>
        <dbReference type="ARBA" id="ARBA00022942"/>
    </source>
</evidence>
<dbReference type="InterPro" id="IPR003121">
    <property type="entry name" value="SWIB_MDM2_domain"/>
</dbReference>
<dbReference type="GeneID" id="55991932"/>
<dbReference type="SMART" id="SM00753">
    <property type="entry name" value="PAM"/>
    <property type="match status" value="1"/>
</dbReference>
<comment type="similarity">
    <text evidence="1">Belongs to the proteasome subunit S9 family.</text>
</comment>
<dbReference type="Pfam" id="PF18055">
    <property type="entry name" value="RPN6_N"/>
    <property type="match status" value="1"/>
</dbReference>
<feature type="domain" description="DM2" evidence="5">
    <location>
        <begin position="753"/>
        <end position="830"/>
    </location>
</feature>
<feature type="non-terminal residue" evidence="6">
    <location>
        <position position="1"/>
    </location>
</feature>
<protein>
    <submittedName>
        <fullName evidence="6">Uncharacterized protein</fullName>
    </submittedName>
</protein>
<dbReference type="PANTHER" id="PTHR10678">
    <property type="entry name" value="26S PROTEASOME NON-ATPASE REGULATORY SUBUNIT 11/COP9 SIGNALOSOME COMPLEX SUBUNIT 2"/>
    <property type="match status" value="1"/>
</dbReference>
<evidence type="ECO:0000259" key="5">
    <source>
        <dbReference type="PROSITE" id="PS51925"/>
    </source>
</evidence>
<feature type="domain" description="PCI" evidence="4">
    <location>
        <begin position="274"/>
        <end position="443"/>
    </location>
</feature>
<dbReference type="PROSITE" id="PS50250">
    <property type="entry name" value="PCI"/>
    <property type="match status" value="1"/>
</dbReference>
<reference evidence="7" key="1">
    <citation type="submission" date="2020-06" db="EMBL/GenBank/DDBJ databases">
        <title>A chromosome-scale genome assembly of Talaromyces rugulosus W13939.</title>
        <authorList>
            <person name="Wang B."/>
            <person name="Guo L."/>
            <person name="Ye K."/>
            <person name="Wang L."/>
        </authorList>
    </citation>
    <scope>NUCLEOTIDE SEQUENCE [LARGE SCALE GENOMIC DNA]</scope>
    <source>
        <strain evidence="7">W13939</strain>
    </source>
</reference>
<sequence length="981" mass="110807">LSLTSSFRFPHSNSIKRKPEPHIPHHQFQPISFCRRPDFDLIVHAQDTLLTMASTPAAQRIEEAKAIAPKDPAKAEQIYKDVLSSGIGKTESASRDYEGALVGLGELYRDNKKANELADLIKTSRDAFSSFAKAKTAKLVRQLLDQLSEIPNTIEIQVAVIKSSIEWAVSERRSFLRQSLETRLVIIYMQKQSYYDALTLINSLLKELKRLDDKVVLVEIQLLESRVYHALGNQPKARAALTSARTSASAVYTPPILQAGLDMQSGMLHAEDKDFNTAYSYFIEALEGYSSLDDSEKATAALQYMLLCKIMLNLVDDVTNLLSSKQALKYASTRLEAMKAVARAHANRSLEEYEKALSDYRYELGGDVFIRNHLRRLYDAMLEQNLIKVIEPFSRVEIDHIAKMVGLDTQQVERKLSQMILDKVITGVLDQGAGCLIIFEETERDKGYDAALQTIEKLNNRSIDAVATMAMNAPMQPNFARGYPQAAQRSPATPRRGGPGGPVMAMGHPQQVPHPQYMAAGQPRMPPVNEAAIRRSRKPTDKNIPDDIEDLVIGDGVQEYKKLRELEKRLDSSMVRKRLDIQDSLSRTVKRYRTLRIWISNTVEDQPWQKGEQNEEPQADPANPGSGRYKVRIEGKLLDDYTDPTVPADDSDDEEEKDADAMQEDDQNAGGSKQSKQQRSRQRLSHFFKSITVDFDKTPNLKKVEDVSPIVWEKPQVPPNATAVPENAEFDSIQFSRGAQENVNITVSLIRDEAPERFRLNKDLAEILDVQEESRSGVILGVWDYIRAMGLQEDHEKRQVRCDHRLRKIFGRDIIFFPQIPEIVNTHTTPLEPIKLPYTIRVDQSFQDESTPTIYDIRVAVDDPLRQKMLALTSNQQYAASLRQIGVLDDQLALIIQATMHSKARHAFYTALSKDPATFIRRWLNSQRRDLETILGEATRGGGEDGSGPEFRRGGTDSAWDAPVAREAVRYMLAKPDRAHR</sequence>
<dbReference type="EMBL" id="CP055899">
    <property type="protein sequence ID" value="QKX57319.1"/>
    <property type="molecule type" value="Genomic_DNA"/>
</dbReference>
<dbReference type="Pfam" id="PF01399">
    <property type="entry name" value="PCI"/>
    <property type="match status" value="1"/>
</dbReference>
<accession>A0A7H8QTP5</accession>
<dbReference type="KEGG" id="trg:TRUGW13939_04431"/>
<dbReference type="RefSeq" id="XP_035343497.1">
    <property type="nucleotide sequence ID" value="XM_035487604.1"/>
</dbReference>
<dbReference type="FunFam" id="1.25.40.570:FF:000010">
    <property type="entry name" value="26S proteasome regulatory subunit RPN6"/>
    <property type="match status" value="1"/>
</dbReference>
<gene>
    <name evidence="6" type="ORF">TRUGW13939_04431</name>
</gene>
<name>A0A7H8QTP5_TALRU</name>
<proteinExistence type="inferred from homology"/>
<dbReference type="AlphaFoldDB" id="A0A7H8QTP5"/>
<dbReference type="SUPFAM" id="SSF47592">
    <property type="entry name" value="SWIB/MDM2 domain"/>
    <property type="match status" value="1"/>
</dbReference>
<dbReference type="Gene3D" id="1.25.40.570">
    <property type="match status" value="1"/>
</dbReference>
<dbReference type="Proteomes" id="UP000509510">
    <property type="component" value="Chromosome II"/>
</dbReference>
<dbReference type="InterPro" id="IPR036390">
    <property type="entry name" value="WH_DNA-bd_sf"/>
</dbReference>
<dbReference type="InterPro" id="IPR000717">
    <property type="entry name" value="PCI_dom"/>
</dbReference>
<dbReference type="SMART" id="SM00151">
    <property type="entry name" value="SWIB"/>
    <property type="match status" value="1"/>
</dbReference>
<feature type="region of interest" description="Disordered" evidence="3">
    <location>
        <begin position="607"/>
        <end position="681"/>
    </location>
</feature>
<dbReference type="InterPro" id="IPR050871">
    <property type="entry name" value="26S_Proteasome/COP9_Components"/>
</dbReference>
<feature type="compositionally biased region" description="Polar residues" evidence="3">
    <location>
        <begin position="1"/>
        <end position="13"/>
    </location>
</feature>
<evidence type="ECO:0000313" key="7">
    <source>
        <dbReference type="Proteomes" id="UP000509510"/>
    </source>
</evidence>
<keyword evidence="2" id="KW-0647">Proteasome</keyword>
<dbReference type="CDD" id="cd10568">
    <property type="entry name" value="SWIB_like"/>
    <property type="match status" value="1"/>
</dbReference>